<proteinExistence type="predicted"/>
<evidence type="ECO:0000313" key="2">
    <source>
        <dbReference type="Proteomes" id="UP001162992"/>
    </source>
</evidence>
<gene>
    <name evidence="1" type="ORF">O6H91_12G077300</name>
</gene>
<dbReference type="Proteomes" id="UP001162992">
    <property type="component" value="Chromosome 12"/>
</dbReference>
<keyword evidence="2" id="KW-1185">Reference proteome</keyword>
<name>A0ACC2C3T9_DIPCM</name>
<comment type="caution">
    <text evidence="1">The sequence shown here is derived from an EMBL/GenBank/DDBJ whole genome shotgun (WGS) entry which is preliminary data.</text>
</comment>
<accession>A0ACC2C3T9</accession>
<sequence length="848" mass="92567">MHIPLLLVVAGVLIAALVVLLLSLYLLESHVDQNGLHLKRFKQGFYKICSSPNHQSNHQPQACSSRGAKADPQICCICGTSKYRHQHETTASPLMADRMWNNSSACVSSASAGAQVLECLSRLARSCESGSLFRERGNRSSSGVEEDEKSFEDRFHAAAASVPFVISSSAASLLSTVANTGSSRSKSESLGSISTSSLISTSSSEPPASQNVSSDIKDRKQTPQRRLVLEILMSPPSQARNGQEQTLPCPAGLRLKLEANATLDSPLNDSHGEANNGVQQEAENDQKPVLINNFTKASHSSSSSSIDDRILIDKQVSLLPNVDGKVCNNPCSNERGPSAGMKDAACFEQESHYSIAVSDCGDELKDRSAYGEGRTASSISAITPRSSSTKRITGYCLSSNGQFTTAACEAVAQSTPVPLCNNGDPITKLNPCVNLISEGSECSDLSQELFSLEKCLHEKSCWSFNKRDLQSARTSSLDGLGSLKLTSLETGVRNFCTKDITKEVNADIASAIAALTVDTGSRMDLGSGLSEIRPPEPKERISFELSSGIAYNHSHTEKVKHQGIDCEQRTAEQDEHHQASMDKREAHEDHVDGGKSEKRKKKNRGRRQKGKSSLQTEPAEGSKTAAFAAMCGQIEEHAKLKPRSVDTVRVHSVTEVEVGCICGAARGGLHGTSCPYPFTSSGSMVQRKIKEQYDDLVRSNAAKRLTLAQVGRFTTCLVETKVSLQQKSETIQRRFTITKSLLAKADKSCFDRLCGQIYALEVEQKKLEEDTIVYNRLQEQLKQSPAYQKMLEYGRRHFELQPNTGQLIEKANEEGAEMSFEELLAKEKRDSFWQKHGYPRSSSSVQVR</sequence>
<evidence type="ECO:0000313" key="1">
    <source>
        <dbReference type="EMBL" id="KAJ7536676.1"/>
    </source>
</evidence>
<dbReference type="EMBL" id="CM055103">
    <property type="protein sequence ID" value="KAJ7536676.1"/>
    <property type="molecule type" value="Genomic_DNA"/>
</dbReference>
<organism evidence="1 2">
    <name type="scientific">Diphasiastrum complanatum</name>
    <name type="common">Issler's clubmoss</name>
    <name type="synonym">Lycopodium complanatum</name>
    <dbReference type="NCBI Taxonomy" id="34168"/>
    <lineage>
        <taxon>Eukaryota</taxon>
        <taxon>Viridiplantae</taxon>
        <taxon>Streptophyta</taxon>
        <taxon>Embryophyta</taxon>
        <taxon>Tracheophyta</taxon>
        <taxon>Lycopodiopsida</taxon>
        <taxon>Lycopodiales</taxon>
        <taxon>Lycopodiaceae</taxon>
        <taxon>Lycopodioideae</taxon>
        <taxon>Diphasiastrum</taxon>
    </lineage>
</organism>
<protein>
    <submittedName>
        <fullName evidence="1">Uncharacterized protein</fullName>
    </submittedName>
</protein>
<reference evidence="2" key="1">
    <citation type="journal article" date="2024" name="Proc. Natl. Acad. Sci. U.S.A.">
        <title>Extraordinary preservation of gene collinearity over three hundred million years revealed in homosporous lycophytes.</title>
        <authorList>
            <person name="Li C."/>
            <person name="Wickell D."/>
            <person name="Kuo L.Y."/>
            <person name="Chen X."/>
            <person name="Nie B."/>
            <person name="Liao X."/>
            <person name="Peng D."/>
            <person name="Ji J."/>
            <person name="Jenkins J."/>
            <person name="Williams M."/>
            <person name="Shu S."/>
            <person name="Plott C."/>
            <person name="Barry K."/>
            <person name="Rajasekar S."/>
            <person name="Grimwood J."/>
            <person name="Han X."/>
            <person name="Sun S."/>
            <person name="Hou Z."/>
            <person name="He W."/>
            <person name="Dai G."/>
            <person name="Sun C."/>
            <person name="Schmutz J."/>
            <person name="Leebens-Mack J.H."/>
            <person name="Li F.W."/>
            <person name="Wang L."/>
        </authorList>
    </citation>
    <scope>NUCLEOTIDE SEQUENCE [LARGE SCALE GENOMIC DNA]</scope>
    <source>
        <strain evidence="2">cv. PW_Plant_1</strain>
    </source>
</reference>